<evidence type="ECO:0000313" key="1">
    <source>
        <dbReference type="EMBL" id="KAJ1946488.1"/>
    </source>
</evidence>
<comment type="caution">
    <text evidence="1">The sequence shown here is derived from an EMBL/GenBank/DDBJ whole genome shotgun (WGS) entry which is preliminary data.</text>
</comment>
<keyword evidence="2" id="KW-1185">Reference proteome</keyword>
<evidence type="ECO:0000313" key="2">
    <source>
        <dbReference type="Proteomes" id="UP001150603"/>
    </source>
</evidence>
<gene>
    <name evidence="1" type="ORF">FBU59_002015</name>
</gene>
<organism evidence="1 2">
    <name type="scientific">Linderina macrospora</name>
    <dbReference type="NCBI Taxonomy" id="4868"/>
    <lineage>
        <taxon>Eukaryota</taxon>
        <taxon>Fungi</taxon>
        <taxon>Fungi incertae sedis</taxon>
        <taxon>Zoopagomycota</taxon>
        <taxon>Kickxellomycotina</taxon>
        <taxon>Kickxellomycetes</taxon>
        <taxon>Kickxellales</taxon>
        <taxon>Kickxellaceae</taxon>
        <taxon>Linderina</taxon>
    </lineage>
</organism>
<protein>
    <submittedName>
        <fullName evidence="1">Uncharacterized protein</fullName>
    </submittedName>
</protein>
<sequence>MDKETWLLWMLADSQLPTGGFVASAGLEAAMQGGLVREQAYEEDHDSFVTFIRDSTHNQSRFSVPFCARVHDLVSSRLTDSELESKGDDQVINSLVDELVSLDSYHHSMVSSNRVAMRASIAQGGGLLSLFNRGYAHAKFMNDNRRGRACIRVAKELQRQSRLEKTRMHWPTVFGMVCATMEIRMERMQQLYLFQFLRQVFSAAIRLNLIGPLRAQTLECDMLELVDDLMSQYSGLRAKTDTLEDIFGESVVYTDPVLELYQGMHDRLYSRIFNS</sequence>
<name>A0ACC1JCC9_9FUNG</name>
<proteinExistence type="predicted"/>
<dbReference type="EMBL" id="JANBPW010001040">
    <property type="protein sequence ID" value="KAJ1946488.1"/>
    <property type="molecule type" value="Genomic_DNA"/>
</dbReference>
<accession>A0ACC1JCC9</accession>
<dbReference type="Proteomes" id="UP001150603">
    <property type="component" value="Unassembled WGS sequence"/>
</dbReference>
<reference evidence="1" key="1">
    <citation type="submission" date="2022-07" db="EMBL/GenBank/DDBJ databases">
        <title>Phylogenomic reconstructions and comparative analyses of Kickxellomycotina fungi.</title>
        <authorList>
            <person name="Reynolds N.K."/>
            <person name="Stajich J.E."/>
            <person name="Barry K."/>
            <person name="Grigoriev I.V."/>
            <person name="Crous P."/>
            <person name="Smith M.E."/>
        </authorList>
    </citation>
    <scope>NUCLEOTIDE SEQUENCE</scope>
    <source>
        <strain evidence="1">NRRL 5244</strain>
    </source>
</reference>